<dbReference type="PANTHER" id="PTHR46670:SF3">
    <property type="entry name" value="ENDONUCLEASE_EXONUCLEASE_PHOSPHATASE DOMAIN-CONTAINING PROTEIN"/>
    <property type="match status" value="1"/>
</dbReference>
<organism evidence="1">
    <name type="scientific">Capitella teleta</name>
    <name type="common">Polychaete worm</name>
    <dbReference type="NCBI Taxonomy" id="283909"/>
    <lineage>
        <taxon>Eukaryota</taxon>
        <taxon>Metazoa</taxon>
        <taxon>Spiralia</taxon>
        <taxon>Lophotrochozoa</taxon>
        <taxon>Annelida</taxon>
        <taxon>Polychaeta</taxon>
        <taxon>Sedentaria</taxon>
        <taxon>Scolecida</taxon>
        <taxon>Capitellidae</taxon>
        <taxon>Capitella</taxon>
    </lineage>
</organism>
<dbReference type="EMBL" id="AMQN01033617">
    <property type="status" value="NOT_ANNOTATED_CDS"/>
    <property type="molecule type" value="Genomic_DNA"/>
</dbReference>
<evidence type="ECO:0000313" key="2">
    <source>
        <dbReference type="EnsemblMetazoa" id="CapteP216332"/>
    </source>
</evidence>
<protein>
    <submittedName>
        <fullName evidence="1 2">Uncharacterized protein</fullName>
    </submittedName>
</protein>
<dbReference type="PANTHER" id="PTHR46670">
    <property type="entry name" value="ENDO/EXONUCLEASE/PHOSPHATASE DOMAIN-CONTAINING PROTEIN"/>
    <property type="match status" value="1"/>
</dbReference>
<gene>
    <name evidence="1" type="ORF">CAPTEDRAFT_216332</name>
</gene>
<reference evidence="2" key="3">
    <citation type="submission" date="2015-06" db="UniProtKB">
        <authorList>
            <consortium name="EnsemblMetazoa"/>
        </authorList>
    </citation>
    <scope>IDENTIFICATION</scope>
</reference>
<dbReference type="HOGENOM" id="CLU_1596110_0_0_1"/>
<sequence length="167" mass="19773">MSDFRTTLERNLSALIQDCMHTQQLENLVYQYNQAVKSSLAPITEIRLKGEDRKPWYHDEVHLERRKRRQLERRWRKTRLTVNREMLCTHSKHVASPIKRKKSGYYRNKFSEADHKQTFALLRTLMKVPRHCRAPQKDDKIASLGRNDKSSSSDILKGFIAHWAAAK</sequence>
<evidence type="ECO:0000313" key="1">
    <source>
        <dbReference type="EMBL" id="ELT88213.1"/>
    </source>
</evidence>
<accession>R7T581</accession>
<dbReference type="Proteomes" id="UP000014760">
    <property type="component" value="Unassembled WGS sequence"/>
</dbReference>
<keyword evidence="3" id="KW-1185">Reference proteome</keyword>
<dbReference type="EnsemblMetazoa" id="CapteT216332">
    <property type="protein sequence ID" value="CapteP216332"/>
    <property type="gene ID" value="CapteG216332"/>
</dbReference>
<dbReference type="EMBL" id="KB311940">
    <property type="protein sequence ID" value="ELT88213.1"/>
    <property type="molecule type" value="Genomic_DNA"/>
</dbReference>
<evidence type="ECO:0000313" key="3">
    <source>
        <dbReference type="Proteomes" id="UP000014760"/>
    </source>
</evidence>
<reference evidence="3" key="1">
    <citation type="submission" date="2012-12" db="EMBL/GenBank/DDBJ databases">
        <authorList>
            <person name="Hellsten U."/>
            <person name="Grimwood J."/>
            <person name="Chapman J.A."/>
            <person name="Shapiro H."/>
            <person name="Aerts A."/>
            <person name="Otillar R.P."/>
            <person name="Terry A.Y."/>
            <person name="Boore J.L."/>
            <person name="Simakov O."/>
            <person name="Marletaz F."/>
            <person name="Cho S.-J."/>
            <person name="Edsinger-Gonzales E."/>
            <person name="Havlak P."/>
            <person name="Kuo D.-H."/>
            <person name="Larsson T."/>
            <person name="Lv J."/>
            <person name="Arendt D."/>
            <person name="Savage R."/>
            <person name="Osoegawa K."/>
            <person name="de Jong P."/>
            <person name="Lindberg D.R."/>
            <person name="Seaver E.C."/>
            <person name="Weisblat D.A."/>
            <person name="Putnam N.H."/>
            <person name="Grigoriev I.V."/>
            <person name="Rokhsar D.S."/>
        </authorList>
    </citation>
    <scope>NUCLEOTIDE SEQUENCE</scope>
    <source>
        <strain evidence="3">I ESC-2004</strain>
    </source>
</reference>
<name>R7T581_CAPTE</name>
<dbReference type="OrthoDB" id="10066052at2759"/>
<proteinExistence type="predicted"/>
<reference evidence="1 3" key="2">
    <citation type="journal article" date="2013" name="Nature">
        <title>Insights into bilaterian evolution from three spiralian genomes.</title>
        <authorList>
            <person name="Simakov O."/>
            <person name="Marletaz F."/>
            <person name="Cho S.J."/>
            <person name="Edsinger-Gonzales E."/>
            <person name="Havlak P."/>
            <person name="Hellsten U."/>
            <person name="Kuo D.H."/>
            <person name="Larsson T."/>
            <person name="Lv J."/>
            <person name="Arendt D."/>
            <person name="Savage R."/>
            <person name="Osoegawa K."/>
            <person name="de Jong P."/>
            <person name="Grimwood J."/>
            <person name="Chapman J.A."/>
            <person name="Shapiro H."/>
            <person name="Aerts A."/>
            <person name="Otillar R.P."/>
            <person name="Terry A.Y."/>
            <person name="Boore J.L."/>
            <person name="Grigoriev I.V."/>
            <person name="Lindberg D.R."/>
            <person name="Seaver E.C."/>
            <person name="Weisblat D.A."/>
            <person name="Putnam N.H."/>
            <person name="Rokhsar D.S."/>
        </authorList>
    </citation>
    <scope>NUCLEOTIDE SEQUENCE</scope>
    <source>
        <strain evidence="1 3">I ESC-2004</strain>
    </source>
</reference>
<dbReference type="AlphaFoldDB" id="R7T581"/>